<feature type="compositionally biased region" description="Polar residues" evidence="1">
    <location>
        <begin position="246"/>
        <end position="257"/>
    </location>
</feature>
<sequence length="687" mass="76707">MPPLTGPDQSSRPRCEYFWVRRILRSPSLAAPVHCSTELRLAVWKDLPTAPTTLAPLGAARLAPFVFPTIRTIVQERLPIDAYNANTVAGWVTLSTLAGAGACRQTKHVPSLDSRTINMMMLSRRLKASCRLHAVPSKALMVATMMRTKPTRQVFTWPDGVRAVPPFTRSQMHCPMSHARTVSWSIAARHVHALVSAPTAHIDKHVENPSTWHLRAILSQSFGAPRILFREAAPFVLRSVPTISYNSPSQWSPRRCQSSSEPTSSSHSNFKSSTVKELDTMHKRFGHASAPQMLKLLRLAGEPLDAVQRRELEERIAQCSTCQWYRGNRSTFKIAADVEVSFNHTVSMDFVFLETHKTLHAVCNGTKFQMAMFCGEDATATGVYRIFFNNWIAIVGAPHRVVVDKERVTVSHDLRVLLEAECCALVDIPVEAHWSLGQVERYHEPLRKVFLRVAREAPDLTAHDQLAITVRALNVTCGPEGIIPALLVFGTVPRMQLRPEVAQHDHMETQAGRIAAIFAARNEFEKWISARKLAQARRSRAPSYPNAAPGHEITPGTAVLVRRESAYEWQGPYIALKVDAPRVTVVLPSTVSAARARQQEFHINNVKVYRLETPATLFVDTPASVQDLYKTFPQASATSNASWDDADLLELNGIINRQVLEPCPDLPAMANVIGSRMKWVRQIKWSV</sequence>
<protein>
    <recommendedName>
        <fullName evidence="4">Integrase catalytic domain-containing protein</fullName>
    </recommendedName>
</protein>
<dbReference type="SUPFAM" id="SSF53098">
    <property type="entry name" value="Ribonuclease H-like"/>
    <property type="match status" value="1"/>
</dbReference>
<dbReference type="InterPro" id="IPR036397">
    <property type="entry name" value="RNaseH_sf"/>
</dbReference>
<feature type="region of interest" description="Disordered" evidence="1">
    <location>
        <begin position="246"/>
        <end position="273"/>
    </location>
</feature>
<dbReference type="OrthoDB" id="5242358at2759"/>
<dbReference type="InterPro" id="IPR012337">
    <property type="entry name" value="RNaseH-like_sf"/>
</dbReference>
<dbReference type="EMBL" id="VRMN01000005">
    <property type="protein sequence ID" value="KAA8494242.1"/>
    <property type="molecule type" value="Genomic_DNA"/>
</dbReference>
<evidence type="ECO:0000313" key="3">
    <source>
        <dbReference type="Proteomes" id="UP000324585"/>
    </source>
</evidence>
<accession>A0A5J4YTS6</accession>
<name>A0A5J4YTS6_PORPP</name>
<organism evidence="2 3">
    <name type="scientific">Porphyridium purpureum</name>
    <name type="common">Red alga</name>
    <name type="synonym">Porphyridium cruentum</name>
    <dbReference type="NCBI Taxonomy" id="35688"/>
    <lineage>
        <taxon>Eukaryota</taxon>
        <taxon>Rhodophyta</taxon>
        <taxon>Bangiophyceae</taxon>
        <taxon>Porphyridiales</taxon>
        <taxon>Porphyridiaceae</taxon>
        <taxon>Porphyridium</taxon>
    </lineage>
</organism>
<dbReference type="Gene3D" id="3.30.420.10">
    <property type="entry name" value="Ribonuclease H-like superfamily/Ribonuclease H"/>
    <property type="match status" value="1"/>
</dbReference>
<evidence type="ECO:0000313" key="2">
    <source>
        <dbReference type="EMBL" id="KAA8494242.1"/>
    </source>
</evidence>
<dbReference type="GO" id="GO:0003676">
    <property type="term" value="F:nucleic acid binding"/>
    <property type="evidence" value="ECO:0007669"/>
    <property type="project" value="InterPro"/>
</dbReference>
<proteinExistence type="predicted"/>
<gene>
    <name evidence="2" type="ORF">FVE85_4217</name>
</gene>
<feature type="compositionally biased region" description="Low complexity" evidence="1">
    <location>
        <begin position="258"/>
        <end position="273"/>
    </location>
</feature>
<keyword evidence="3" id="KW-1185">Reference proteome</keyword>
<comment type="caution">
    <text evidence="2">The sequence shown here is derived from an EMBL/GenBank/DDBJ whole genome shotgun (WGS) entry which is preliminary data.</text>
</comment>
<evidence type="ECO:0000256" key="1">
    <source>
        <dbReference type="SAM" id="MobiDB-lite"/>
    </source>
</evidence>
<reference evidence="3" key="1">
    <citation type="journal article" date="2019" name="Nat. Commun.">
        <title>Expansion of phycobilisome linker gene families in mesophilic red algae.</title>
        <authorList>
            <person name="Lee J."/>
            <person name="Kim D."/>
            <person name="Bhattacharya D."/>
            <person name="Yoon H.S."/>
        </authorList>
    </citation>
    <scope>NUCLEOTIDE SEQUENCE [LARGE SCALE GENOMIC DNA]</scope>
    <source>
        <strain evidence="3">CCMP 1328</strain>
    </source>
</reference>
<dbReference type="Proteomes" id="UP000324585">
    <property type="component" value="Unassembled WGS sequence"/>
</dbReference>
<evidence type="ECO:0008006" key="4">
    <source>
        <dbReference type="Google" id="ProtNLM"/>
    </source>
</evidence>
<dbReference type="AlphaFoldDB" id="A0A5J4YTS6"/>